<evidence type="ECO:0000256" key="14">
    <source>
        <dbReference type="RuleBase" id="RU000304"/>
    </source>
</evidence>
<dbReference type="Gene3D" id="1.10.510.10">
    <property type="entry name" value="Transferase(Phosphotransferase) domain 1"/>
    <property type="match status" value="1"/>
</dbReference>
<dbReference type="PROSITE" id="PS00107">
    <property type="entry name" value="PROTEIN_KINASE_ATP"/>
    <property type="match status" value="1"/>
</dbReference>
<dbReference type="GO" id="GO:0005737">
    <property type="term" value="C:cytoplasm"/>
    <property type="evidence" value="ECO:0007669"/>
    <property type="project" value="TreeGrafter"/>
</dbReference>
<feature type="binding site" evidence="12">
    <location>
        <position position="35"/>
    </location>
    <ligand>
        <name>ATP</name>
        <dbReference type="ChEBI" id="CHEBI:30616"/>
    </ligand>
</feature>
<gene>
    <name evidence="16" type="ORF">QTP70_032143</name>
</gene>
<feature type="binding site" evidence="12">
    <location>
        <position position="99"/>
    </location>
    <ligand>
        <name>ATP</name>
        <dbReference type="ChEBI" id="CHEBI:30616"/>
    </ligand>
</feature>
<dbReference type="InterPro" id="IPR000719">
    <property type="entry name" value="Prot_kinase_dom"/>
</dbReference>
<dbReference type="InterPro" id="IPR008271">
    <property type="entry name" value="Ser/Thr_kinase_AS"/>
</dbReference>
<comment type="caution">
    <text evidence="16">The sequence shown here is derived from an EMBL/GenBank/DDBJ whole genome shotgun (WGS) entry which is preliminary data.</text>
</comment>
<keyword evidence="5" id="KW-0808">Transferase</keyword>
<feature type="domain" description="Protein kinase" evidence="15">
    <location>
        <begin position="6"/>
        <end position="297"/>
    </location>
</feature>
<keyword evidence="6 13" id="KW-0547">Nucleotide-binding</keyword>
<feature type="binding site" evidence="12">
    <location>
        <position position="92"/>
    </location>
    <ligand>
        <name>ATP</name>
        <dbReference type="ChEBI" id="CHEBI:30616"/>
    </ligand>
</feature>
<evidence type="ECO:0000256" key="4">
    <source>
        <dbReference type="ARBA" id="ARBA00022553"/>
    </source>
</evidence>
<keyword evidence="3 14" id="KW-0723">Serine/threonine-protein kinase</keyword>
<comment type="catalytic activity">
    <reaction evidence="9">
        <text>L-threonyl-[protein] + ATP = O-phospho-L-threonyl-[protein] + ADP + H(+)</text>
        <dbReference type="Rhea" id="RHEA:46608"/>
        <dbReference type="Rhea" id="RHEA-COMP:11060"/>
        <dbReference type="Rhea" id="RHEA-COMP:11605"/>
        <dbReference type="ChEBI" id="CHEBI:15378"/>
        <dbReference type="ChEBI" id="CHEBI:30013"/>
        <dbReference type="ChEBI" id="CHEBI:30616"/>
        <dbReference type="ChEBI" id="CHEBI:61977"/>
        <dbReference type="ChEBI" id="CHEBI:456216"/>
        <dbReference type="EC" id="2.7.11.1"/>
    </reaction>
</comment>
<keyword evidence="4" id="KW-0597">Phosphoprotein</keyword>
<dbReference type="InterPro" id="IPR017348">
    <property type="entry name" value="PIM1/2/3"/>
</dbReference>
<evidence type="ECO:0000256" key="7">
    <source>
        <dbReference type="ARBA" id="ARBA00022777"/>
    </source>
</evidence>
<evidence type="ECO:0000256" key="8">
    <source>
        <dbReference type="ARBA" id="ARBA00022840"/>
    </source>
</evidence>
<dbReference type="SMART" id="SM00220">
    <property type="entry name" value="S_TKc"/>
    <property type="match status" value="1"/>
</dbReference>
<dbReference type="Proteomes" id="UP001274896">
    <property type="component" value="Unassembled WGS sequence"/>
</dbReference>
<evidence type="ECO:0000256" key="12">
    <source>
        <dbReference type="PIRSR" id="PIRSR037993-2"/>
    </source>
</evidence>
<dbReference type="InterPro" id="IPR011009">
    <property type="entry name" value="Kinase-like_dom_sf"/>
</dbReference>
<dbReference type="EC" id="2.7.11.1" evidence="2"/>
<comment type="catalytic activity">
    <reaction evidence="10">
        <text>L-seryl-[protein] + ATP = O-phospho-L-seryl-[protein] + ADP + H(+)</text>
        <dbReference type="Rhea" id="RHEA:17989"/>
        <dbReference type="Rhea" id="RHEA-COMP:9863"/>
        <dbReference type="Rhea" id="RHEA-COMP:11604"/>
        <dbReference type="ChEBI" id="CHEBI:15378"/>
        <dbReference type="ChEBI" id="CHEBI:29999"/>
        <dbReference type="ChEBI" id="CHEBI:30616"/>
        <dbReference type="ChEBI" id="CHEBI:83421"/>
        <dbReference type="ChEBI" id="CHEBI:456216"/>
        <dbReference type="EC" id="2.7.11.1"/>
    </reaction>
</comment>
<organism evidence="16 17">
    <name type="scientific">Hemibagrus guttatus</name>
    <dbReference type="NCBI Taxonomy" id="175788"/>
    <lineage>
        <taxon>Eukaryota</taxon>
        <taxon>Metazoa</taxon>
        <taxon>Chordata</taxon>
        <taxon>Craniata</taxon>
        <taxon>Vertebrata</taxon>
        <taxon>Euteleostomi</taxon>
        <taxon>Actinopterygii</taxon>
        <taxon>Neopterygii</taxon>
        <taxon>Teleostei</taxon>
        <taxon>Ostariophysi</taxon>
        <taxon>Siluriformes</taxon>
        <taxon>Bagridae</taxon>
        <taxon>Hemibagrus</taxon>
    </lineage>
</organism>
<keyword evidence="17" id="KW-1185">Reference proteome</keyword>
<evidence type="ECO:0000256" key="2">
    <source>
        <dbReference type="ARBA" id="ARBA00012513"/>
    </source>
</evidence>
<accession>A0AAE0PZV2</accession>
<evidence type="ECO:0000313" key="17">
    <source>
        <dbReference type="Proteomes" id="UP001274896"/>
    </source>
</evidence>
<evidence type="ECO:0000256" key="9">
    <source>
        <dbReference type="ARBA" id="ARBA00047899"/>
    </source>
</evidence>
<dbReference type="AlphaFoldDB" id="A0AAE0PZV2"/>
<evidence type="ECO:0000256" key="13">
    <source>
        <dbReference type="PROSITE-ProRule" id="PRU10141"/>
    </source>
</evidence>
<feature type="active site" description="Proton acceptor" evidence="11">
    <location>
        <position position="137"/>
    </location>
</feature>
<dbReference type="GO" id="GO:0043066">
    <property type="term" value="P:negative regulation of apoptotic process"/>
    <property type="evidence" value="ECO:0007669"/>
    <property type="project" value="InterPro"/>
</dbReference>
<evidence type="ECO:0000256" key="10">
    <source>
        <dbReference type="ARBA" id="ARBA00048679"/>
    </source>
</evidence>
<keyword evidence="7" id="KW-0418">Kinase</keyword>
<feature type="non-terminal residue" evidence="16">
    <location>
        <position position="1"/>
    </location>
</feature>
<proteinExistence type="inferred from homology"/>
<evidence type="ECO:0000256" key="1">
    <source>
        <dbReference type="ARBA" id="ARBA00005505"/>
    </source>
</evidence>
<dbReference type="PANTHER" id="PTHR22984">
    <property type="entry name" value="SERINE/THREONINE-PROTEIN KINASE PIM"/>
    <property type="match status" value="1"/>
</dbReference>
<dbReference type="GO" id="GO:0005524">
    <property type="term" value="F:ATP binding"/>
    <property type="evidence" value="ECO:0007669"/>
    <property type="project" value="UniProtKB-UniRule"/>
</dbReference>
<dbReference type="PROSITE" id="PS50011">
    <property type="entry name" value="PROTEIN_KINASE_DOM"/>
    <property type="match status" value="1"/>
</dbReference>
<dbReference type="Gene3D" id="3.30.200.20">
    <property type="entry name" value="Phosphorylase Kinase, domain 1"/>
    <property type="match status" value="1"/>
</dbReference>
<dbReference type="InterPro" id="IPR051138">
    <property type="entry name" value="PIM_Ser/Thr_kinase"/>
</dbReference>
<dbReference type="EMBL" id="JAUCMX010000025">
    <property type="protein sequence ID" value="KAK3511168.1"/>
    <property type="molecule type" value="Genomic_DNA"/>
</dbReference>
<dbReference type="GO" id="GO:0004674">
    <property type="term" value="F:protein serine/threonine kinase activity"/>
    <property type="evidence" value="ECO:0007669"/>
    <property type="project" value="UniProtKB-KW"/>
</dbReference>
<comment type="similarity">
    <text evidence="1">Belongs to the protein kinase superfamily. CAMK Ser/Thr protein kinase family. PIM subfamily.</text>
</comment>
<reference evidence="16" key="1">
    <citation type="submission" date="2023-06" db="EMBL/GenBank/DDBJ databases">
        <title>Male Hemibagrus guttatus genome.</title>
        <authorList>
            <person name="Bian C."/>
        </authorList>
    </citation>
    <scope>NUCLEOTIDE SEQUENCE</scope>
    <source>
        <strain evidence="16">Male_cb2023</strain>
        <tissue evidence="16">Muscle</tissue>
    </source>
</reference>
<dbReference type="SUPFAM" id="SSF56112">
    <property type="entry name" value="Protein kinase-like (PK-like)"/>
    <property type="match status" value="1"/>
</dbReference>
<dbReference type="GO" id="GO:0007346">
    <property type="term" value="P:regulation of mitotic cell cycle"/>
    <property type="evidence" value="ECO:0007669"/>
    <property type="project" value="TreeGrafter"/>
</dbReference>
<evidence type="ECO:0000256" key="6">
    <source>
        <dbReference type="ARBA" id="ARBA00022741"/>
    </source>
</evidence>
<dbReference type="InterPro" id="IPR017441">
    <property type="entry name" value="Protein_kinase_ATP_BS"/>
</dbReference>
<dbReference type="PANTHER" id="PTHR22984:SF11">
    <property type="entry name" value="AURORA KINASE-RELATED"/>
    <property type="match status" value="1"/>
</dbReference>
<protein>
    <recommendedName>
        <fullName evidence="2">non-specific serine/threonine protein kinase</fullName>
        <ecNumber evidence="2">2.7.11.1</ecNumber>
    </recommendedName>
</protein>
<name>A0AAE0PZV2_9TELE</name>
<evidence type="ECO:0000256" key="3">
    <source>
        <dbReference type="ARBA" id="ARBA00022527"/>
    </source>
</evidence>
<evidence type="ECO:0000256" key="11">
    <source>
        <dbReference type="PIRSR" id="PIRSR037993-1"/>
    </source>
</evidence>
<dbReference type="PROSITE" id="PS00108">
    <property type="entry name" value="PROTEIN_KINASE_ST"/>
    <property type="match status" value="1"/>
</dbReference>
<feature type="binding site" evidence="12">
    <location>
        <begin position="12"/>
        <end position="20"/>
    </location>
    <ligand>
        <name>ATP</name>
        <dbReference type="ChEBI" id="CHEBI:30616"/>
    </ligand>
</feature>
<evidence type="ECO:0000256" key="5">
    <source>
        <dbReference type="ARBA" id="ARBA00022679"/>
    </source>
</evidence>
<dbReference type="Pfam" id="PF00069">
    <property type="entry name" value="Pkinase"/>
    <property type="match status" value="1"/>
</dbReference>
<dbReference type="PIRSF" id="PIRSF037993">
    <property type="entry name" value="STPK_Pim-1"/>
    <property type="match status" value="1"/>
</dbReference>
<evidence type="ECO:0000313" key="16">
    <source>
        <dbReference type="EMBL" id="KAK3511168.1"/>
    </source>
</evidence>
<feature type="binding site" evidence="13">
    <location>
        <position position="39"/>
    </location>
    <ligand>
        <name>ATP</name>
        <dbReference type="ChEBI" id="CHEBI:30616"/>
    </ligand>
</feature>
<keyword evidence="8 12" id="KW-0067">ATP-binding</keyword>
<sequence>IFYNRYAVGHLLGKGGNGSVFAGVRRSDGKKVALKFVRKSVNDKYITVPGGTRRLPVEVALMELVCKPPHFPFVIELLEWFETPVGFIIVLERPYPCVDLYKFCRHVALSEAMAKIIMQQVIQAALHCRERGVFHRDIKEENILINTQTLEVKPIDFGCGDLHKDTPYNEYCGTCNSEMSTPICYPPEWISSRMCEAESATVWTLGVLLYSMLCGHKPFFRLGDIVHRQQLFPTYLSKCEKIQKFYIQTFLTSYIISHSCLQSDKLVSSERPEKTANTRADARPQLAVTLYSGAAGV</sequence>
<evidence type="ECO:0000259" key="15">
    <source>
        <dbReference type="PROSITE" id="PS50011"/>
    </source>
</evidence>